<organism evidence="1 2">
    <name type="scientific">Rhizobium altiplani</name>
    <dbReference type="NCBI Taxonomy" id="1864509"/>
    <lineage>
        <taxon>Bacteria</taxon>
        <taxon>Pseudomonadati</taxon>
        <taxon>Pseudomonadota</taxon>
        <taxon>Alphaproteobacteria</taxon>
        <taxon>Hyphomicrobiales</taxon>
        <taxon>Rhizobiaceae</taxon>
        <taxon>Rhizobium/Agrobacterium group</taxon>
        <taxon>Rhizobium</taxon>
    </lineage>
</organism>
<dbReference type="InterPro" id="IPR008719">
    <property type="entry name" value="N2O_reductase_NosL"/>
</dbReference>
<comment type="caution">
    <text evidence="1">The sequence shown here is derived from an EMBL/GenBank/DDBJ whole genome shotgun (WGS) entry which is preliminary data.</text>
</comment>
<dbReference type="PANTHER" id="PTHR41247:SF1">
    <property type="entry name" value="HTH-TYPE TRANSCRIPTIONAL REPRESSOR YCNK"/>
    <property type="match status" value="1"/>
</dbReference>
<evidence type="ECO:0000313" key="1">
    <source>
        <dbReference type="EMBL" id="KWV57020.1"/>
    </source>
</evidence>
<evidence type="ECO:0000313" key="2">
    <source>
        <dbReference type="Proteomes" id="UP000068164"/>
    </source>
</evidence>
<reference evidence="1 2" key="1">
    <citation type="submission" date="2015-11" db="EMBL/GenBank/DDBJ databases">
        <title>Draft Genome Sequence of the Strain BR 10423 (Rhizobium sp.) isolated from nodules of Mimosa pudica.</title>
        <authorList>
            <person name="Barauna A.C."/>
            <person name="Zilli J.E."/>
            <person name="Simoes-Araujo J.L."/>
            <person name="Reis V.M."/>
            <person name="James E.K."/>
            <person name="Reis F.B.Jr."/>
            <person name="Rouws L.F."/>
            <person name="Passos S.R."/>
            <person name="Gois S.R."/>
        </authorList>
    </citation>
    <scope>NUCLEOTIDE SEQUENCE [LARGE SCALE GENOMIC DNA]</scope>
    <source>
        <strain evidence="1 2">BR10423</strain>
    </source>
</reference>
<sequence>MASLLSACEKAETIVPPPLELTSDAVDHFCGMNVLEHAGPKGQVILKNGGKPVWFSSSRDAVAFTRLPEEPKDIAAIYVSDMSHATSWEAPGSQNWVEADRAFFVVGSKVHGGMGAPETVPFSVRADAEEFAKKNGGRVSILGEIKDQDVLGTSTSAPASTEIESNG</sequence>
<gene>
    <name evidence="1" type="ORF">AS026_32215</name>
</gene>
<dbReference type="Pfam" id="PF05573">
    <property type="entry name" value="NosL"/>
    <property type="match status" value="1"/>
</dbReference>
<dbReference type="SUPFAM" id="SSF160387">
    <property type="entry name" value="NosL/MerB-like"/>
    <property type="match status" value="1"/>
</dbReference>
<protein>
    <submittedName>
        <fullName evidence="1">Copper resistance protein CopZ</fullName>
    </submittedName>
</protein>
<proteinExistence type="predicted"/>
<dbReference type="EMBL" id="LNCD01000033">
    <property type="protein sequence ID" value="KWV57020.1"/>
    <property type="molecule type" value="Genomic_DNA"/>
</dbReference>
<dbReference type="Proteomes" id="UP000068164">
    <property type="component" value="Unassembled WGS sequence"/>
</dbReference>
<keyword evidence="2" id="KW-1185">Reference proteome</keyword>
<dbReference type="AlphaFoldDB" id="A0A125Q9D2"/>
<dbReference type="Gene3D" id="3.30.70.2060">
    <property type="match status" value="1"/>
</dbReference>
<name>A0A125Q9D2_9HYPH</name>
<dbReference type="Gene3D" id="3.30.70.2050">
    <property type="match status" value="1"/>
</dbReference>
<dbReference type="PANTHER" id="PTHR41247">
    <property type="entry name" value="HTH-TYPE TRANSCRIPTIONAL REPRESSOR YCNK"/>
    <property type="match status" value="1"/>
</dbReference>
<accession>A0A125Q9D2</accession>